<reference evidence="1" key="1">
    <citation type="submission" date="2021-01" db="EMBL/GenBank/DDBJ databases">
        <authorList>
            <person name="Corre E."/>
            <person name="Pelletier E."/>
            <person name="Niang G."/>
            <person name="Scheremetjew M."/>
            <person name="Finn R."/>
            <person name="Kale V."/>
            <person name="Holt S."/>
            <person name="Cochrane G."/>
            <person name="Meng A."/>
            <person name="Brown T."/>
            <person name="Cohen L."/>
        </authorList>
    </citation>
    <scope>NUCLEOTIDE SEQUENCE</scope>
    <source>
        <strain evidence="1">GSO104</strain>
    </source>
</reference>
<accession>A0A7S4SFT8</accession>
<name>A0A7S4SFT8_9STRA</name>
<evidence type="ECO:0000313" key="1">
    <source>
        <dbReference type="EMBL" id="CAE4644021.1"/>
    </source>
</evidence>
<organism evidence="1">
    <name type="scientific">Ditylum brightwellii</name>
    <dbReference type="NCBI Taxonomy" id="49249"/>
    <lineage>
        <taxon>Eukaryota</taxon>
        <taxon>Sar</taxon>
        <taxon>Stramenopiles</taxon>
        <taxon>Ochrophyta</taxon>
        <taxon>Bacillariophyta</taxon>
        <taxon>Mediophyceae</taxon>
        <taxon>Lithodesmiophycidae</taxon>
        <taxon>Lithodesmiales</taxon>
        <taxon>Lithodesmiaceae</taxon>
        <taxon>Ditylum</taxon>
    </lineage>
</organism>
<sequence length="1738" mass="197706">MALSATAAPSLRQRYCLYGDFPGDDRLEERIRLFEEECSDPNKVQQTFQRLVSLANDLPPKGRHALANCISSQPQVSVRDSLLSMLLDYCLEPPSQESSPEAERQGSGDIAIDDDFIWIACNNASAAPKSESSRPRVAHPLRYPQFKVFLAIIPFASSKVAASVCRRFLASASTKFRSTIVLLMEPNPEVSNEEFLDIFKTSTSSIQSKLLKRLCSTAKTKTRDKMKRVQVLETILDENLISNLDNCFYYASSDYIQKKLAVNPKLPLRKWQLHREVYLSELRRRLEACRNADNSTIDRIKCGKVWDEFIAQIAFDADKEDAVPLLNLLEEYAPCRIQSHVPRNVQLHLEEVSASKDDILTFDDVKRIFLTEKLVCALPKPLRKQKALDAIQSDDFEKFEYWMGTLRETTTIEMLKDHIAFSDEKALWGFIVGGGKGQKVFEYFRNLLLGQTKMNKVLGAHIRAIESWAELHNRSRPDQVSPKIQKWLEDKQITQEMAWMKWYNSYMAPEGGYTGVVSNALLEACKKFRPLDFSRVTLCARALRSLLEHTLCGIQIARGKVPVHIVLQSLSKCIEGVYGKLPHFDSPPRRVIELEQTMEVAANEILLLLPSFISFDPRDSSKYMNRHRVSEFGEKLKTVIKRSSSKELLEEAYKVAMDCLSRASANDMHIPPPNGLRHYHDIVDEKTGKRHFVYFDSAVHMQAIETSISCMKSLMKQPKAPIILKKQVWSTLKSNSEVKDLDDNVQFIRYYCWLLPEEIRKTEEEEIISRACKELRKEPYFHSSWIKQLAECGLLLQVLDKCDDDLSAAYRQSVLEQHGSFDLEAVRRILREKTNKRDGDERAQAYSTLLLRAIASSSQLVESLEYIDSKIKNEASPFKIPVYQTLCSLVPTMVAETLLKEDIKSAEALSAAFISMVKNDLDRRDSNGFSYFGSISREMMSKALSSEPLKKLKDVRKVWIHCSIHIKWQFERTKGDIFQFSFPFATHGNCLPVTTWVNEEWDQTFPHREFPQELAVVRRHVNLPSSVKSFGESQIFGPNDAVELLRVCLGSIWNTELHGSPLELKSDFPGASKGTLLRLKQLFQLASIHWEDSKFLADLFDDLYGRSSMMALSEEHFMLAEDLLKSIFSISTPSWSTPDETYFFKHPRLAGAVDSVMEYAVNHNLFDVAILWVHCWGQNKIYGGPNSWNKGNSRIFRFLLQYNIELPREPRSRDLVRPDLEERSVLFASTALKMTSSAILLNSVWSTIVNNRPDILMQYCKDGAINGAFLEDKSSNALSLLYDRLPSISDIFPPDLSQAYASYAYALSRDQGKDLETRVTAIERFAITCTTKNSEILAALTNPNLEAPLVEAITLKIFALDAPWHTLAHLLSIEALKSRKQSWTASLLAHVSKHIAPNQIVDSLALLLHPSRRDALGIVLQKAIVRMLFDTNTEKAKELLLCEWERSDTHVDVRHVILTLCLQCVVEKDIDVVWEWDILEGIAMNGTKDEESSLLLLSVLTDQSTIQCLTKRWQVGQSFVLPSEEQSVSDIRNSLQALMHSKTPASLQKIDRFYLLADKLAQSLPQPDSRVALLGKLRLSRFLVDPCATSDDQNSLADIENIIMEEAGNELNEFWIVEISKIYGCGVQNCINNAARQIPEWSAGAMTKEVWIELCVDHSVALQASRFIKKLLSKSNNGETTAQRCMWIALKGVTDHAGSILSYLDIFDDAISDYIEEQETDAQRIYEVTSSIKRRKLR</sequence>
<gene>
    <name evidence="1" type="ORF">DBRI00130_LOCUS34343</name>
</gene>
<proteinExistence type="predicted"/>
<protein>
    <submittedName>
        <fullName evidence="1">Uncharacterized protein</fullName>
    </submittedName>
</protein>
<dbReference type="EMBL" id="HBNS01044309">
    <property type="protein sequence ID" value="CAE4644021.1"/>
    <property type="molecule type" value="Transcribed_RNA"/>
</dbReference>